<dbReference type="PANTHER" id="PTHR11206">
    <property type="entry name" value="MULTIDRUG RESISTANCE PROTEIN"/>
    <property type="match status" value="1"/>
</dbReference>
<evidence type="ECO:0000256" key="2">
    <source>
        <dbReference type="SAM" id="Phobius"/>
    </source>
</evidence>
<gene>
    <name evidence="3" type="ORF">MKW94_014369</name>
</gene>
<dbReference type="GO" id="GO:0042910">
    <property type="term" value="F:xenobiotic transmembrane transporter activity"/>
    <property type="evidence" value="ECO:0007669"/>
    <property type="project" value="InterPro"/>
</dbReference>
<keyword evidence="2" id="KW-0812">Transmembrane</keyword>
<reference evidence="3" key="1">
    <citation type="submission" date="2022-03" db="EMBL/GenBank/DDBJ databases">
        <title>A functionally conserved STORR gene fusion in Papaver species that diverged 16.8 million years ago.</title>
        <authorList>
            <person name="Catania T."/>
        </authorList>
    </citation>
    <scope>NUCLEOTIDE SEQUENCE</scope>
    <source>
        <strain evidence="3">S-191538</strain>
    </source>
</reference>
<evidence type="ECO:0000313" key="4">
    <source>
        <dbReference type="Proteomes" id="UP001177140"/>
    </source>
</evidence>
<dbReference type="Proteomes" id="UP001177140">
    <property type="component" value="Unassembled WGS sequence"/>
</dbReference>
<keyword evidence="2" id="KW-1133">Transmembrane helix</keyword>
<keyword evidence="4" id="KW-1185">Reference proteome</keyword>
<comment type="caution">
    <text evidence="3">The sequence shown here is derived from an EMBL/GenBank/DDBJ whole genome shotgun (WGS) entry which is preliminary data.</text>
</comment>
<feature type="transmembrane region" description="Helical" evidence="2">
    <location>
        <begin position="178"/>
        <end position="199"/>
    </location>
</feature>
<proteinExistence type="inferred from homology"/>
<organism evidence="3 4">
    <name type="scientific">Papaver nudicaule</name>
    <name type="common">Iceland poppy</name>
    <dbReference type="NCBI Taxonomy" id="74823"/>
    <lineage>
        <taxon>Eukaryota</taxon>
        <taxon>Viridiplantae</taxon>
        <taxon>Streptophyta</taxon>
        <taxon>Embryophyta</taxon>
        <taxon>Tracheophyta</taxon>
        <taxon>Spermatophyta</taxon>
        <taxon>Magnoliopsida</taxon>
        <taxon>Ranunculales</taxon>
        <taxon>Papaveraceae</taxon>
        <taxon>Papaveroideae</taxon>
        <taxon>Papaver</taxon>
    </lineage>
</organism>
<dbReference type="GO" id="GO:0015297">
    <property type="term" value="F:antiporter activity"/>
    <property type="evidence" value="ECO:0007669"/>
    <property type="project" value="InterPro"/>
</dbReference>
<feature type="transmembrane region" description="Helical" evidence="2">
    <location>
        <begin position="28"/>
        <end position="51"/>
    </location>
</feature>
<keyword evidence="2" id="KW-0472">Membrane</keyword>
<dbReference type="GO" id="GO:0016020">
    <property type="term" value="C:membrane"/>
    <property type="evidence" value="ECO:0007669"/>
    <property type="project" value="InterPro"/>
</dbReference>
<name>A0AA41UWL1_PAPNU</name>
<feature type="transmembrane region" description="Helical" evidence="2">
    <location>
        <begin position="205"/>
        <end position="224"/>
    </location>
</feature>
<accession>A0AA41UWL1</accession>
<dbReference type="Pfam" id="PF01554">
    <property type="entry name" value="MatE"/>
    <property type="match status" value="1"/>
</dbReference>
<protein>
    <submittedName>
        <fullName evidence="3">Uncharacterized protein</fullName>
    </submittedName>
</protein>
<dbReference type="InterPro" id="IPR002528">
    <property type="entry name" value="MATE_fam"/>
</dbReference>
<feature type="transmembrane region" description="Helical" evidence="2">
    <location>
        <begin position="102"/>
        <end position="124"/>
    </location>
</feature>
<evidence type="ECO:0000256" key="1">
    <source>
        <dbReference type="ARBA" id="ARBA00010199"/>
    </source>
</evidence>
<evidence type="ECO:0000313" key="3">
    <source>
        <dbReference type="EMBL" id="MCL7023284.1"/>
    </source>
</evidence>
<sequence length="249" mass="26937">MLLSTPIAVCIHIPLCWVLVYKSGLGNIGAALALGISYWINVVFLGLYAAYSPSCELTRTPITKEAFQGCGEFLRISVPSAVMICTRVSNELGAGRPQAARLAVCCVMIIAMIELVIISLGLFACRNNMGYAYSNEKEVVDYVTEMVPLICLSVIMDSLQGVLSGVARGCGWQQIGAYVNLGAFYLAGIPVAVLLGFRLHFGGRGLWIGILTGSSIQTAMLAFITCRTDWEYQVNLQYILSCLSTRAKI</sequence>
<comment type="similarity">
    <text evidence="1">Belongs to the multi antimicrobial extrusion (MATE) (TC 2.A.66.1) family.</text>
</comment>
<dbReference type="AlphaFoldDB" id="A0AA41UWL1"/>
<dbReference type="EMBL" id="JAJJMA010020631">
    <property type="protein sequence ID" value="MCL7023284.1"/>
    <property type="molecule type" value="Genomic_DNA"/>
</dbReference>